<evidence type="ECO:0000256" key="14">
    <source>
        <dbReference type="RuleBase" id="RU363013"/>
    </source>
</evidence>
<comment type="function">
    <text evidence="12 13">Involved in the gluconeogenesis. Catalyzes stereospecifically the conversion of dihydroxyacetone phosphate (DHAP) to D-glyceraldehyde-3-phosphate (G3P).</text>
</comment>
<dbReference type="EMBL" id="AP028961">
    <property type="protein sequence ID" value="BET44760.1"/>
    <property type="molecule type" value="Genomic_DNA"/>
</dbReference>
<dbReference type="GO" id="GO:0006096">
    <property type="term" value="P:glycolytic process"/>
    <property type="evidence" value="ECO:0007669"/>
    <property type="project" value="UniProtKB-UniRule"/>
</dbReference>
<feature type="binding site" evidence="13">
    <location>
        <begin position="9"/>
        <end position="11"/>
    </location>
    <ligand>
        <name>substrate</name>
    </ligand>
</feature>
<feature type="binding site" evidence="13">
    <location>
        <position position="212"/>
    </location>
    <ligand>
        <name>substrate</name>
    </ligand>
</feature>
<evidence type="ECO:0000256" key="7">
    <source>
        <dbReference type="ARBA" id="ARBA00019397"/>
    </source>
</evidence>
<sequence>MRYPLVVANWKLNGNIKFIKTFLNNLSINIDKFVHCNIVIAPPCMYLYEVNKLLKNNKLFLGAQNSDIYMYGAYTGDISLLMLKDVGVRYVIIGHSERRLFHHETNEIIAKKFFAVKQNGLIPILCIGENEKEYNNCQTEIVCKQQIDIILQKINIDAFRDTVIAYEPVWAIGTGKTPTPKRVQLIHKCIRDYLATYDFDIANKVIIQYGGSISSKNVYDFSIQPDIDGVLVGNASLDINEFIAIINNVIASKKLI</sequence>
<comment type="catalytic activity">
    <reaction evidence="1 13 14">
        <text>D-glyceraldehyde 3-phosphate = dihydroxyacetone phosphate</text>
        <dbReference type="Rhea" id="RHEA:18585"/>
        <dbReference type="ChEBI" id="CHEBI:57642"/>
        <dbReference type="ChEBI" id="CHEBI:59776"/>
        <dbReference type="EC" id="5.3.1.1"/>
    </reaction>
</comment>
<dbReference type="SUPFAM" id="SSF51351">
    <property type="entry name" value="Triosephosphate isomerase (TIM)"/>
    <property type="match status" value="1"/>
</dbReference>
<evidence type="ECO:0000256" key="3">
    <source>
        <dbReference type="ARBA" id="ARBA00004939"/>
    </source>
</evidence>
<accession>A0AAT9G501</accession>
<dbReference type="InterPro" id="IPR022896">
    <property type="entry name" value="TrioseP_Isoase_bac/euk"/>
</dbReference>
<keyword evidence="11 13" id="KW-0413">Isomerase</keyword>
<dbReference type="Gene3D" id="3.20.20.70">
    <property type="entry name" value="Aldolase class I"/>
    <property type="match status" value="1"/>
</dbReference>
<evidence type="ECO:0000256" key="11">
    <source>
        <dbReference type="ARBA" id="ARBA00023235"/>
    </source>
</evidence>
<keyword evidence="10 13" id="KW-0324">Glycolysis</keyword>
<proteinExistence type="inferred from homology"/>
<feature type="active site" description="Proton acceptor" evidence="13">
    <location>
        <position position="167"/>
    </location>
</feature>
<dbReference type="FunFam" id="3.20.20.70:FF:000020">
    <property type="entry name" value="Triosephosphate isomerase"/>
    <property type="match status" value="1"/>
</dbReference>
<reference evidence="15" key="2">
    <citation type="submission" date="2023-10" db="EMBL/GenBank/DDBJ databases">
        <authorList>
            <person name="Koga R."/>
            <person name="Fukatsu T."/>
        </authorList>
    </citation>
    <scope>NUCLEOTIDE SEQUENCE</scope>
    <source>
        <strain evidence="15">Kw-01</strain>
    </source>
</reference>
<comment type="caution">
    <text evidence="13">Lacks conserved residue(s) required for the propagation of feature annotation.</text>
</comment>
<dbReference type="InterPro" id="IPR000652">
    <property type="entry name" value="Triosephosphate_isomerase"/>
</dbReference>
<dbReference type="InterPro" id="IPR020861">
    <property type="entry name" value="Triosephosphate_isomerase_AS"/>
</dbReference>
<comment type="pathway">
    <text evidence="13 14">Carbohydrate degradation; glycolysis; D-glyceraldehyde 3-phosphate from glycerone phosphate: step 1/1.</text>
</comment>
<evidence type="ECO:0000256" key="13">
    <source>
        <dbReference type="HAMAP-Rule" id="MF_00147"/>
    </source>
</evidence>
<dbReference type="PANTHER" id="PTHR21139">
    <property type="entry name" value="TRIOSEPHOSPHATE ISOMERASE"/>
    <property type="match status" value="1"/>
</dbReference>
<evidence type="ECO:0000256" key="1">
    <source>
        <dbReference type="ARBA" id="ARBA00000474"/>
    </source>
</evidence>
<evidence type="ECO:0000256" key="10">
    <source>
        <dbReference type="ARBA" id="ARBA00023152"/>
    </source>
</evidence>
<comment type="pathway">
    <text evidence="3">Carbohydrate metabolism; erythritol degradation.</text>
</comment>
<evidence type="ECO:0000256" key="5">
    <source>
        <dbReference type="ARBA" id="ARBA00011738"/>
    </source>
</evidence>
<dbReference type="GO" id="GO:0004807">
    <property type="term" value="F:triose-phosphate isomerase activity"/>
    <property type="evidence" value="ECO:0007669"/>
    <property type="project" value="UniProtKB-UniRule"/>
</dbReference>
<reference evidence="15" key="1">
    <citation type="journal article" date="2023" name="Front. Microbiol.">
        <title>Genome analysis of Candidatus Aschnera chinzeii, the bacterial endosymbiont of the blood-sucking bat fly Penicillidia jenynsii (Insecta: Diptera: Nycteribiidae).</title>
        <authorList>
            <person name="Koga R."/>
            <person name="Moriyama M."/>
            <person name="Nozaki T."/>
            <person name="Fukatsu T."/>
        </authorList>
    </citation>
    <scope>NUCLEOTIDE SEQUENCE</scope>
    <source>
        <strain evidence="15">Kw-01</strain>
    </source>
</reference>
<feature type="active site" description="Electrophile" evidence="13">
    <location>
        <position position="95"/>
    </location>
</feature>
<comment type="subunit">
    <text evidence="5 13 14">Homodimer.</text>
</comment>
<comment type="subcellular location">
    <subcellularLocation>
        <location evidence="13 14">Cytoplasm</location>
    </subcellularLocation>
</comment>
<protein>
    <recommendedName>
        <fullName evidence="7 13">Triosephosphate isomerase</fullName>
        <shortName evidence="13">TIM</shortName>
        <shortName evidence="13">TPI</shortName>
        <ecNumber evidence="6 13">5.3.1.1</ecNumber>
    </recommendedName>
    <alternativeName>
        <fullName evidence="13">Triose-phosphate isomerase</fullName>
    </alternativeName>
</protein>
<keyword evidence="9 13" id="KW-0963">Cytoplasm</keyword>
<evidence type="ECO:0000256" key="6">
    <source>
        <dbReference type="ARBA" id="ARBA00011940"/>
    </source>
</evidence>
<comment type="pathway">
    <text evidence="2 13 14">Carbohydrate biosynthesis; gluconeogenesis.</text>
</comment>
<dbReference type="HAMAP" id="MF_00147_B">
    <property type="entry name" value="TIM_B"/>
    <property type="match status" value="1"/>
</dbReference>
<dbReference type="GO" id="GO:0005829">
    <property type="term" value="C:cytosol"/>
    <property type="evidence" value="ECO:0007669"/>
    <property type="project" value="TreeGrafter"/>
</dbReference>
<dbReference type="InterPro" id="IPR013785">
    <property type="entry name" value="Aldolase_TIM"/>
</dbReference>
<dbReference type="PROSITE" id="PS51440">
    <property type="entry name" value="TIM_2"/>
    <property type="match status" value="1"/>
</dbReference>
<evidence type="ECO:0000313" key="15">
    <source>
        <dbReference type="EMBL" id="BET44760.1"/>
    </source>
</evidence>
<dbReference type="PROSITE" id="PS00171">
    <property type="entry name" value="TIM_1"/>
    <property type="match status" value="1"/>
</dbReference>
<evidence type="ECO:0000256" key="8">
    <source>
        <dbReference type="ARBA" id="ARBA00022432"/>
    </source>
</evidence>
<dbReference type="AlphaFoldDB" id="A0AAT9G501"/>
<evidence type="ECO:0000256" key="2">
    <source>
        <dbReference type="ARBA" id="ARBA00004742"/>
    </source>
</evidence>
<dbReference type="GO" id="GO:0006094">
    <property type="term" value="P:gluconeogenesis"/>
    <property type="evidence" value="ECO:0007669"/>
    <property type="project" value="UniProtKB-UniRule"/>
</dbReference>
<gene>
    <name evidence="13 15" type="primary">tpiA</name>
    <name evidence="15" type="ORF">ACHINZ_4320</name>
</gene>
<dbReference type="PANTHER" id="PTHR21139:SF42">
    <property type="entry name" value="TRIOSEPHOSPHATE ISOMERASE"/>
    <property type="match status" value="1"/>
</dbReference>
<evidence type="ECO:0000256" key="9">
    <source>
        <dbReference type="ARBA" id="ARBA00022490"/>
    </source>
</evidence>
<evidence type="ECO:0000256" key="12">
    <source>
        <dbReference type="ARBA" id="ARBA00055680"/>
    </source>
</evidence>
<comment type="similarity">
    <text evidence="4 13 14">Belongs to the triosephosphate isomerase family.</text>
</comment>
<dbReference type="Pfam" id="PF00121">
    <property type="entry name" value="TIM"/>
    <property type="match status" value="1"/>
</dbReference>
<dbReference type="InterPro" id="IPR035990">
    <property type="entry name" value="TIM_sf"/>
</dbReference>
<keyword evidence="8 13" id="KW-0312">Gluconeogenesis</keyword>
<name>A0AAT9G501_9ENTR</name>
<evidence type="ECO:0000256" key="4">
    <source>
        <dbReference type="ARBA" id="ARBA00007422"/>
    </source>
</evidence>
<dbReference type="NCBIfam" id="TIGR00419">
    <property type="entry name" value="tim"/>
    <property type="match status" value="1"/>
</dbReference>
<dbReference type="GO" id="GO:0046166">
    <property type="term" value="P:glyceraldehyde-3-phosphate biosynthetic process"/>
    <property type="evidence" value="ECO:0007669"/>
    <property type="project" value="TreeGrafter"/>
</dbReference>
<dbReference type="CDD" id="cd00311">
    <property type="entry name" value="TIM"/>
    <property type="match status" value="1"/>
</dbReference>
<dbReference type="GO" id="GO:0019563">
    <property type="term" value="P:glycerol catabolic process"/>
    <property type="evidence" value="ECO:0007669"/>
    <property type="project" value="TreeGrafter"/>
</dbReference>
<dbReference type="EC" id="5.3.1.1" evidence="6 13"/>
<feature type="binding site" evidence="13">
    <location>
        <position position="173"/>
    </location>
    <ligand>
        <name>substrate</name>
    </ligand>
</feature>
<organism evidence="15">
    <name type="scientific">Candidatus Aschnera chinzeii</name>
    <dbReference type="NCBI Taxonomy" id="1485666"/>
    <lineage>
        <taxon>Bacteria</taxon>
        <taxon>Pseudomonadati</taxon>
        <taxon>Pseudomonadota</taxon>
        <taxon>Gammaproteobacteria</taxon>
        <taxon>Enterobacterales</taxon>
        <taxon>Enterobacteriaceae</taxon>
        <taxon>Candidatus Aschnera</taxon>
    </lineage>
</organism>